<evidence type="ECO:0000313" key="1">
    <source>
        <dbReference type="EnsemblPlants" id="AVESA.00010b.r2.3AG0406180.1.CDS"/>
    </source>
</evidence>
<sequence length="531" mass="59017">MDGVAAYCCLLLLLALLPLVYTSIRSRTRFLRLRVGRGSGSGSHHGGGGPRPRLPPGPWRLPVIGSVHHLVGALPHRALQGLSRRHGPLMLLKLGEVPVMVASSAEAAREIMKTQDHVLCTRPLSSCAGVLNERGHGITFAPYGDKWRQMRKVCIQALLNARCVGSFRRVREEAAVRFVRSIVVSALDQLEPVNLSRMIAAYGMDTTVHSVMGRRFKEQDALLHYVDEAVRVVSQLTVSDMFPSWRLLRGLSGTLRRAVAFRDSSLAFMDRVICDHLESRRRRSAAAVRRLPEEEDDVINVLLKIQRDQGNDLQFPLTMDNVKAVLFDILAGGSEAPVTTLQWAMAELMQNPSVMSRAQAEVRGVFTVEGVTEEGLGQLSYLHCVIKETLRLHTPGPMLLPRECQEPCTVLGYDVPRGTILLVNAWAISRDSQYWDQPEAFLPDRFMATTTDYKGNHFEFTPFGAGWRICPGMLFGLANIELALASLLFYFDWALPDGLLPGGLDMTEAMGITARRKEDLRVHATLRVPLP</sequence>
<accession>A0ACD5VAY1</accession>
<organism evidence="1 2">
    <name type="scientific">Avena sativa</name>
    <name type="common">Oat</name>
    <dbReference type="NCBI Taxonomy" id="4498"/>
    <lineage>
        <taxon>Eukaryota</taxon>
        <taxon>Viridiplantae</taxon>
        <taxon>Streptophyta</taxon>
        <taxon>Embryophyta</taxon>
        <taxon>Tracheophyta</taxon>
        <taxon>Spermatophyta</taxon>
        <taxon>Magnoliopsida</taxon>
        <taxon>Liliopsida</taxon>
        <taxon>Poales</taxon>
        <taxon>Poaceae</taxon>
        <taxon>BOP clade</taxon>
        <taxon>Pooideae</taxon>
        <taxon>Poodae</taxon>
        <taxon>Poeae</taxon>
        <taxon>Poeae Chloroplast Group 1 (Aveneae type)</taxon>
        <taxon>Aveninae</taxon>
        <taxon>Avena</taxon>
    </lineage>
</organism>
<evidence type="ECO:0000313" key="2">
    <source>
        <dbReference type="Proteomes" id="UP001732700"/>
    </source>
</evidence>
<dbReference type="EnsemblPlants" id="AVESA.00010b.r2.3AG0406180.1">
    <property type="protein sequence ID" value="AVESA.00010b.r2.3AG0406180.1.CDS"/>
    <property type="gene ID" value="AVESA.00010b.r2.3AG0406180"/>
</dbReference>
<dbReference type="Proteomes" id="UP001732700">
    <property type="component" value="Chromosome 3A"/>
</dbReference>
<keyword evidence="2" id="KW-1185">Reference proteome</keyword>
<reference evidence="1" key="1">
    <citation type="submission" date="2021-05" db="EMBL/GenBank/DDBJ databases">
        <authorList>
            <person name="Scholz U."/>
            <person name="Mascher M."/>
            <person name="Fiebig A."/>
        </authorList>
    </citation>
    <scope>NUCLEOTIDE SEQUENCE [LARGE SCALE GENOMIC DNA]</scope>
</reference>
<protein>
    <submittedName>
        <fullName evidence="1">Uncharacterized protein</fullName>
    </submittedName>
</protein>
<name>A0ACD5VAY1_AVESA</name>
<reference evidence="1" key="2">
    <citation type="submission" date="2025-09" db="UniProtKB">
        <authorList>
            <consortium name="EnsemblPlants"/>
        </authorList>
    </citation>
    <scope>IDENTIFICATION</scope>
</reference>
<proteinExistence type="predicted"/>